<protein>
    <submittedName>
        <fullName evidence="1">Uncharacterized protein</fullName>
    </submittedName>
</protein>
<sequence length="113" mass="13021">MKQYGKFHGFFQGHVAAYSSGMFEGTDSTKQAVAAGKTRLRSSASSKGRNVQKYTKQPALGSKFWPQWFRTATRWCLPNRISWPLVGWKWNFMVAIFTQCSSFLDYWIRLPAI</sequence>
<comment type="caution">
    <text evidence="1">The sequence shown here is derived from an EMBL/GenBank/DDBJ whole genome shotgun (WGS) entry which is preliminary data.</text>
</comment>
<dbReference type="AlphaFoldDB" id="A0A8X6Q0T9"/>
<organism evidence="1 2">
    <name type="scientific">Nephila pilipes</name>
    <name type="common">Giant wood spider</name>
    <name type="synonym">Nephila maculata</name>
    <dbReference type="NCBI Taxonomy" id="299642"/>
    <lineage>
        <taxon>Eukaryota</taxon>
        <taxon>Metazoa</taxon>
        <taxon>Ecdysozoa</taxon>
        <taxon>Arthropoda</taxon>
        <taxon>Chelicerata</taxon>
        <taxon>Arachnida</taxon>
        <taxon>Araneae</taxon>
        <taxon>Araneomorphae</taxon>
        <taxon>Entelegynae</taxon>
        <taxon>Araneoidea</taxon>
        <taxon>Nephilidae</taxon>
        <taxon>Nephila</taxon>
    </lineage>
</organism>
<evidence type="ECO:0000313" key="2">
    <source>
        <dbReference type="Proteomes" id="UP000887013"/>
    </source>
</evidence>
<reference evidence="1" key="1">
    <citation type="submission" date="2020-08" db="EMBL/GenBank/DDBJ databases">
        <title>Multicomponent nature underlies the extraordinary mechanical properties of spider dragline silk.</title>
        <authorList>
            <person name="Kono N."/>
            <person name="Nakamura H."/>
            <person name="Mori M."/>
            <person name="Yoshida Y."/>
            <person name="Ohtoshi R."/>
            <person name="Malay A.D."/>
            <person name="Moran D.A.P."/>
            <person name="Tomita M."/>
            <person name="Numata K."/>
            <person name="Arakawa K."/>
        </authorList>
    </citation>
    <scope>NUCLEOTIDE SEQUENCE</scope>
</reference>
<gene>
    <name evidence="1" type="ORF">NPIL_664631</name>
</gene>
<keyword evidence="2" id="KW-1185">Reference proteome</keyword>
<dbReference type="EMBL" id="BMAW01122746">
    <property type="protein sequence ID" value="GFU00187.1"/>
    <property type="molecule type" value="Genomic_DNA"/>
</dbReference>
<evidence type="ECO:0000313" key="1">
    <source>
        <dbReference type="EMBL" id="GFU00187.1"/>
    </source>
</evidence>
<dbReference type="Proteomes" id="UP000887013">
    <property type="component" value="Unassembled WGS sequence"/>
</dbReference>
<name>A0A8X6Q0T9_NEPPI</name>
<proteinExistence type="predicted"/>
<accession>A0A8X6Q0T9</accession>